<evidence type="ECO:0000313" key="3">
    <source>
        <dbReference type="Proteomes" id="UP000264589"/>
    </source>
</evidence>
<dbReference type="GO" id="GO:0055085">
    <property type="term" value="P:transmembrane transport"/>
    <property type="evidence" value="ECO:0007669"/>
    <property type="project" value="InterPro"/>
</dbReference>
<dbReference type="Pfam" id="PF03544">
    <property type="entry name" value="TonB_C"/>
    <property type="match status" value="1"/>
</dbReference>
<keyword evidence="3" id="KW-1185">Reference proteome</keyword>
<proteinExistence type="predicted"/>
<gene>
    <name evidence="2" type="ORF">DX908_08405</name>
</gene>
<dbReference type="InParanoid" id="A0A371RIK3"/>
<dbReference type="Gene3D" id="3.30.1150.10">
    <property type="match status" value="2"/>
</dbReference>
<dbReference type="AlphaFoldDB" id="A0A371RIK3"/>
<evidence type="ECO:0000259" key="1">
    <source>
        <dbReference type="Pfam" id="PF03544"/>
    </source>
</evidence>
<dbReference type="Proteomes" id="UP000264589">
    <property type="component" value="Unassembled WGS sequence"/>
</dbReference>
<comment type="caution">
    <text evidence="2">The sequence shown here is derived from an EMBL/GenBank/DDBJ whole genome shotgun (WGS) entry which is preliminary data.</text>
</comment>
<sequence>MAVSRGPSCRRASWQVLSSIPGEVNLAGKKKGMLMSSKFKTRAGGVLSFLLVLLLGSAPALAGAVDDKKPVPISRQAPPLGLYYYCIDPDNYPEDGFIGTVTVGYDVDWNGRTENIAVQSSTNPCLDLSAVTITKVWLYDYKSARKGSAEDRKLTATLEYRITEETIHKIRTLMEEEGGLDRDAQPLLRVPPEYADFRRCVNGPGVWNARVVLEFDVTAEGAPINVKTVDATRSCYKRAAEKSVVQWVYAPKIVDRQPVAREGVRTTIEFQIGN</sequence>
<dbReference type="InterPro" id="IPR037682">
    <property type="entry name" value="TonB_C"/>
</dbReference>
<protein>
    <recommendedName>
        <fullName evidence="1">TonB C-terminal domain-containing protein</fullName>
    </recommendedName>
</protein>
<organism evidence="2 3">
    <name type="scientific">Parvularcula marina</name>
    <dbReference type="NCBI Taxonomy" id="2292771"/>
    <lineage>
        <taxon>Bacteria</taxon>
        <taxon>Pseudomonadati</taxon>
        <taxon>Pseudomonadota</taxon>
        <taxon>Alphaproteobacteria</taxon>
        <taxon>Parvularculales</taxon>
        <taxon>Parvularculaceae</taxon>
        <taxon>Parvularcula</taxon>
    </lineage>
</organism>
<dbReference type="SUPFAM" id="SSF74653">
    <property type="entry name" value="TolA/TonB C-terminal domain"/>
    <property type="match status" value="1"/>
</dbReference>
<accession>A0A371RIK3</accession>
<dbReference type="EMBL" id="QUQO01000001">
    <property type="protein sequence ID" value="RFB05276.1"/>
    <property type="molecule type" value="Genomic_DNA"/>
</dbReference>
<feature type="domain" description="TonB C-terminal" evidence="1">
    <location>
        <begin position="209"/>
        <end position="271"/>
    </location>
</feature>
<reference evidence="2 3" key="1">
    <citation type="submission" date="2018-08" db="EMBL/GenBank/DDBJ databases">
        <title>Parvularcula sp. SM1705, isolated from surface water of the South Sea China.</title>
        <authorList>
            <person name="Sun L."/>
        </authorList>
    </citation>
    <scope>NUCLEOTIDE SEQUENCE [LARGE SCALE GENOMIC DNA]</scope>
    <source>
        <strain evidence="2 3">SM1705</strain>
    </source>
</reference>
<dbReference type="OrthoDB" id="7630804at2"/>
<name>A0A371RIK3_9PROT</name>
<evidence type="ECO:0000313" key="2">
    <source>
        <dbReference type="EMBL" id="RFB05276.1"/>
    </source>
</evidence>
<dbReference type="RefSeq" id="WP_116391908.1">
    <property type="nucleotide sequence ID" value="NZ_QUQO01000001.1"/>
</dbReference>